<dbReference type="AlphaFoldDB" id="A0A0L9VCR5"/>
<evidence type="ECO:0000313" key="2">
    <source>
        <dbReference type="EMBL" id="KOM52803.1"/>
    </source>
</evidence>
<evidence type="ECO:0000313" key="3">
    <source>
        <dbReference type="Proteomes" id="UP000053144"/>
    </source>
</evidence>
<dbReference type="Gramene" id="KOM52803">
    <property type="protein sequence ID" value="KOM52803"/>
    <property type="gene ID" value="LR48_Vigan09g146200"/>
</dbReference>
<name>A0A0L9VCR5_PHAAN</name>
<dbReference type="Proteomes" id="UP000053144">
    <property type="component" value="Chromosome 9"/>
</dbReference>
<accession>A0A0L9VCR5</accession>
<evidence type="ECO:0000256" key="1">
    <source>
        <dbReference type="SAM" id="MobiDB-lite"/>
    </source>
</evidence>
<reference evidence="3" key="1">
    <citation type="journal article" date="2015" name="Proc. Natl. Acad. Sci. U.S.A.">
        <title>Genome sequencing of adzuki bean (Vigna angularis) provides insight into high starch and low fat accumulation and domestication.</title>
        <authorList>
            <person name="Yang K."/>
            <person name="Tian Z."/>
            <person name="Chen C."/>
            <person name="Luo L."/>
            <person name="Zhao B."/>
            <person name="Wang Z."/>
            <person name="Yu L."/>
            <person name="Li Y."/>
            <person name="Sun Y."/>
            <person name="Li W."/>
            <person name="Chen Y."/>
            <person name="Li Y."/>
            <person name="Zhang Y."/>
            <person name="Ai D."/>
            <person name="Zhao J."/>
            <person name="Shang C."/>
            <person name="Ma Y."/>
            <person name="Wu B."/>
            <person name="Wang M."/>
            <person name="Gao L."/>
            <person name="Sun D."/>
            <person name="Zhang P."/>
            <person name="Guo F."/>
            <person name="Wang W."/>
            <person name="Li Y."/>
            <person name="Wang J."/>
            <person name="Varshney R.K."/>
            <person name="Wang J."/>
            <person name="Ling H.Q."/>
            <person name="Wan P."/>
        </authorList>
    </citation>
    <scope>NUCLEOTIDE SEQUENCE</scope>
    <source>
        <strain evidence="3">cv. Jingnong 6</strain>
    </source>
</reference>
<dbReference type="EMBL" id="CM003379">
    <property type="protein sequence ID" value="KOM52803.1"/>
    <property type="molecule type" value="Genomic_DNA"/>
</dbReference>
<sequence>MATGPERSKPLHNFLLPYLKWGTQRLLRCVNADLDRRSSRFDALQNGVVRVPNKRKMNDDDAVFLGGLREEASGVANHVMMSCNLRMRETPTKLGGGADHGGVSIAPSGRCGVEKEERNPNIWKKRKGNSDGSLGCNKRCRRQSWQ</sequence>
<proteinExistence type="predicted"/>
<organism evidence="2 3">
    <name type="scientific">Phaseolus angularis</name>
    <name type="common">Azuki bean</name>
    <name type="synonym">Vigna angularis</name>
    <dbReference type="NCBI Taxonomy" id="3914"/>
    <lineage>
        <taxon>Eukaryota</taxon>
        <taxon>Viridiplantae</taxon>
        <taxon>Streptophyta</taxon>
        <taxon>Embryophyta</taxon>
        <taxon>Tracheophyta</taxon>
        <taxon>Spermatophyta</taxon>
        <taxon>Magnoliopsida</taxon>
        <taxon>eudicotyledons</taxon>
        <taxon>Gunneridae</taxon>
        <taxon>Pentapetalae</taxon>
        <taxon>rosids</taxon>
        <taxon>fabids</taxon>
        <taxon>Fabales</taxon>
        <taxon>Fabaceae</taxon>
        <taxon>Papilionoideae</taxon>
        <taxon>50 kb inversion clade</taxon>
        <taxon>NPAAA clade</taxon>
        <taxon>indigoferoid/millettioid clade</taxon>
        <taxon>Phaseoleae</taxon>
        <taxon>Vigna</taxon>
    </lineage>
</organism>
<feature type="region of interest" description="Disordered" evidence="1">
    <location>
        <begin position="92"/>
        <end position="146"/>
    </location>
</feature>
<gene>
    <name evidence="2" type="ORF">LR48_Vigan09g146200</name>
</gene>
<protein>
    <submittedName>
        <fullName evidence="2">Uncharacterized protein</fullName>
    </submittedName>
</protein>